<proteinExistence type="predicted"/>
<reference evidence="3 4" key="1">
    <citation type="journal article" date="2012" name="J. Bacteriol.">
        <title>Genome Sequence of Extracellular-Protease-Producing Alishewanella jeotgali Isolated from Traditional Korean Fermented Seafood.</title>
        <authorList>
            <person name="Jung J."/>
            <person name="Chun J."/>
            <person name="Park W."/>
        </authorList>
    </citation>
    <scope>NUCLEOTIDE SEQUENCE [LARGE SCALE GENOMIC DNA]</scope>
    <source>
        <strain evidence="3 4">KCTC 22429</strain>
    </source>
</reference>
<dbReference type="Gene3D" id="2.60.40.3140">
    <property type="match status" value="1"/>
</dbReference>
<name>H3ZIL2_9ALTE</name>
<dbReference type="Gene3D" id="3.10.620.30">
    <property type="match status" value="1"/>
</dbReference>
<dbReference type="PATRIC" id="fig|1129374.4.peg.3196"/>
<keyword evidence="1" id="KW-0732">Signal</keyword>
<gene>
    <name evidence="3" type="ORF">AJE_16124</name>
</gene>
<dbReference type="Proteomes" id="UP000012046">
    <property type="component" value="Unassembled WGS sequence"/>
</dbReference>
<accession>H3ZIL2</accession>
<protein>
    <submittedName>
        <fullName evidence="3">Transglutaminase domain-containing protein</fullName>
    </submittedName>
</protein>
<keyword evidence="4" id="KW-1185">Reference proteome</keyword>
<dbReference type="STRING" id="1129374.AJE_16124"/>
<dbReference type="EMBL" id="AHTH01000051">
    <property type="protein sequence ID" value="EHR39545.1"/>
    <property type="molecule type" value="Genomic_DNA"/>
</dbReference>
<evidence type="ECO:0000259" key="2">
    <source>
        <dbReference type="Pfam" id="PF12969"/>
    </source>
</evidence>
<evidence type="ECO:0000313" key="4">
    <source>
        <dbReference type="Proteomes" id="UP000012046"/>
    </source>
</evidence>
<evidence type="ECO:0000313" key="3">
    <source>
        <dbReference type="EMBL" id="EHR39545.1"/>
    </source>
</evidence>
<comment type="caution">
    <text evidence="3">The sequence shown here is derived from an EMBL/GenBank/DDBJ whole genome shotgun (WGS) entry which is preliminary data.</text>
</comment>
<evidence type="ECO:0000256" key="1">
    <source>
        <dbReference type="SAM" id="SignalP"/>
    </source>
</evidence>
<dbReference type="InterPro" id="IPR024618">
    <property type="entry name" value="DUF3857"/>
</dbReference>
<feature type="domain" description="DUF3857" evidence="2">
    <location>
        <begin position="69"/>
        <end position="230"/>
    </location>
</feature>
<sequence length="667" mass="76675">MRFFLILLLSLVWQAAANANTAGFSYQQQPVPAWVTTSPTQQARPETSEPVSYLLVDEQINWLNTEPVAYSHIAMQANTRKGVEQASQYQVSFAPEYQQLTFHSIRLTRNGDTKEQLGIADIRLVQREQEHERQIYTGYVTAMVLLSDMQPGDRLDIQYSITGTNPIYGGKRSVYFPLNWSVAVQQLQLRVLSSAEKLAYYSNQAAVIPQQRKLGNHYEYRWQQSDIAAVKAEDNYPQWFMPYDFIEFNEFGRWQDVVAWAMPLYQFNEPLHSELQLLVKTWLAESRSQEDYVAKVVRYVQNDIRYFGIEIGLNSHQPFSPNTVFSRKYGDCKDKTTLMIALLAAGGIKAYPALVSSATRGQIQHRLPGPIAFDHVITYLPLNGQDYWLDGTRSQQYGTLEQKGRQYFQQALLIKEGVTTLTAIPMPSSVDGIIESEERYQLGAVGDPVMLKVAISYQQYEAESFRGMLDQHGLTEYASHLERVYQRQYPGADLVEHPVISDDKQSNQVQVVASFIIDNFWDENEPRQELSLFGDFLERFTQLPKNTRRKMPLYIEPNVRVQHRIHFDLASPIQWQLGDLQLEIDNSGFVYLRQVETSAYSITAVHHYQSKSDHITPEQALDFITAVKKVREAMYFTVVIDKTDPVPEILKDIRQRLSEMLKAAETP</sequence>
<feature type="signal peptide" evidence="1">
    <location>
        <begin position="1"/>
        <end position="19"/>
    </location>
</feature>
<dbReference type="InterPro" id="IPR038765">
    <property type="entry name" value="Papain-like_cys_pep_sf"/>
</dbReference>
<dbReference type="SUPFAM" id="SSF54001">
    <property type="entry name" value="Cysteine proteinases"/>
    <property type="match status" value="1"/>
</dbReference>
<dbReference type="AlphaFoldDB" id="H3ZIL2"/>
<feature type="chain" id="PRO_5003591232" evidence="1">
    <location>
        <begin position="20"/>
        <end position="667"/>
    </location>
</feature>
<dbReference type="eggNOG" id="COG1305">
    <property type="taxonomic scope" value="Bacteria"/>
</dbReference>
<dbReference type="RefSeq" id="WP_008951747.1">
    <property type="nucleotide sequence ID" value="NZ_AHTH01000051.1"/>
</dbReference>
<dbReference type="Pfam" id="PF12969">
    <property type="entry name" value="DUF3857"/>
    <property type="match status" value="1"/>
</dbReference>
<organism evidence="3 4">
    <name type="scientific">Alishewanella jeotgali KCTC 22429</name>
    <dbReference type="NCBI Taxonomy" id="1129374"/>
    <lineage>
        <taxon>Bacteria</taxon>
        <taxon>Pseudomonadati</taxon>
        <taxon>Pseudomonadota</taxon>
        <taxon>Gammaproteobacteria</taxon>
        <taxon>Alteromonadales</taxon>
        <taxon>Alteromonadaceae</taxon>
        <taxon>Alishewanella</taxon>
    </lineage>
</organism>